<dbReference type="GO" id="GO:0030170">
    <property type="term" value="F:pyridoxal phosphate binding"/>
    <property type="evidence" value="ECO:0007669"/>
    <property type="project" value="UniProtKB-UniRule"/>
</dbReference>
<dbReference type="GO" id="GO:0008784">
    <property type="term" value="F:alanine racemase activity"/>
    <property type="evidence" value="ECO:0007669"/>
    <property type="project" value="UniProtKB-UniRule"/>
</dbReference>
<name>A0A0X8JS30_9BACT</name>
<comment type="similarity">
    <text evidence="4">Belongs to the alanine racemase family.</text>
</comment>
<dbReference type="Proteomes" id="UP000063964">
    <property type="component" value="Chromosome"/>
</dbReference>
<organism evidence="8 9">
    <name type="scientific">Desulfomicrobium orale DSM 12838</name>
    <dbReference type="NCBI Taxonomy" id="888061"/>
    <lineage>
        <taxon>Bacteria</taxon>
        <taxon>Pseudomonadati</taxon>
        <taxon>Thermodesulfobacteriota</taxon>
        <taxon>Desulfovibrionia</taxon>
        <taxon>Desulfovibrionales</taxon>
        <taxon>Desulfomicrobiaceae</taxon>
        <taxon>Desulfomicrobium</taxon>
    </lineage>
</organism>
<dbReference type="GO" id="GO:0030632">
    <property type="term" value="P:D-alanine biosynthetic process"/>
    <property type="evidence" value="ECO:0007669"/>
    <property type="project" value="UniProtKB-UniRule"/>
</dbReference>
<feature type="active site" description="Proton acceptor; specific for L-alanine" evidence="4">
    <location>
        <position position="268"/>
    </location>
</feature>
<evidence type="ECO:0000313" key="9">
    <source>
        <dbReference type="Proteomes" id="UP000063964"/>
    </source>
</evidence>
<dbReference type="InterPro" id="IPR011079">
    <property type="entry name" value="Ala_racemase_C"/>
</dbReference>
<comment type="function">
    <text evidence="4">Catalyzes the interconversion of L-alanine and D-alanine. May also act on other amino acids.</text>
</comment>
<dbReference type="EMBL" id="CP014230">
    <property type="protein sequence ID" value="AMD93992.1"/>
    <property type="molecule type" value="Genomic_DNA"/>
</dbReference>
<dbReference type="PANTHER" id="PTHR30511">
    <property type="entry name" value="ALANINE RACEMASE"/>
    <property type="match status" value="1"/>
</dbReference>
<comment type="catalytic activity">
    <reaction evidence="4">
        <text>L-alanine = D-alanine</text>
        <dbReference type="Rhea" id="RHEA:20249"/>
        <dbReference type="ChEBI" id="CHEBI:57416"/>
        <dbReference type="ChEBI" id="CHEBI:57972"/>
        <dbReference type="EC" id="5.1.1.1"/>
    </reaction>
</comment>
<dbReference type="GO" id="GO:0005829">
    <property type="term" value="C:cytosol"/>
    <property type="evidence" value="ECO:0007669"/>
    <property type="project" value="TreeGrafter"/>
</dbReference>
<evidence type="ECO:0000256" key="6">
    <source>
        <dbReference type="PIRSR" id="PIRSR600821-52"/>
    </source>
</evidence>
<feature type="domain" description="Alanine racemase C-terminal" evidence="7">
    <location>
        <begin position="247"/>
        <end position="374"/>
    </location>
</feature>
<dbReference type="NCBIfam" id="TIGR00492">
    <property type="entry name" value="alr"/>
    <property type="match status" value="1"/>
</dbReference>
<keyword evidence="9" id="KW-1185">Reference proteome</keyword>
<dbReference type="EC" id="5.1.1.1" evidence="4"/>
<dbReference type="InterPro" id="IPR029066">
    <property type="entry name" value="PLP-binding_barrel"/>
</dbReference>
<comment type="pathway">
    <text evidence="4">Amino-acid biosynthesis; D-alanine biosynthesis; D-alanine from L-alanine: step 1/1.</text>
</comment>
<dbReference type="RefSeq" id="WP_066608628.1">
    <property type="nucleotide sequence ID" value="NZ_CP014230.1"/>
</dbReference>
<dbReference type="PROSITE" id="PS00395">
    <property type="entry name" value="ALANINE_RACEMASE"/>
    <property type="match status" value="1"/>
</dbReference>
<evidence type="ECO:0000256" key="2">
    <source>
        <dbReference type="ARBA" id="ARBA00022898"/>
    </source>
</evidence>
<protein>
    <recommendedName>
        <fullName evidence="4">Alanine racemase</fullName>
        <ecNumber evidence="4">5.1.1.1</ecNumber>
    </recommendedName>
</protein>
<dbReference type="Gene3D" id="3.20.20.10">
    <property type="entry name" value="Alanine racemase"/>
    <property type="match status" value="1"/>
</dbReference>
<evidence type="ECO:0000256" key="5">
    <source>
        <dbReference type="PIRSR" id="PIRSR600821-50"/>
    </source>
</evidence>
<feature type="binding site" evidence="4 6">
    <location>
        <position position="316"/>
    </location>
    <ligand>
        <name>substrate</name>
    </ligand>
</feature>
<proteinExistence type="inferred from homology"/>
<dbReference type="CDD" id="cd00430">
    <property type="entry name" value="PLPDE_III_AR"/>
    <property type="match status" value="1"/>
</dbReference>
<dbReference type="Pfam" id="PF00842">
    <property type="entry name" value="Ala_racemase_C"/>
    <property type="match status" value="1"/>
</dbReference>
<keyword evidence="2 4" id="KW-0663">Pyridoxal phosphate</keyword>
<dbReference type="KEGG" id="doa:AXF15_03605"/>
<evidence type="ECO:0000256" key="3">
    <source>
        <dbReference type="ARBA" id="ARBA00023235"/>
    </source>
</evidence>
<dbReference type="Pfam" id="PF01168">
    <property type="entry name" value="Ala_racemase_N"/>
    <property type="match status" value="1"/>
</dbReference>
<dbReference type="SUPFAM" id="SSF50621">
    <property type="entry name" value="Alanine racemase C-terminal domain-like"/>
    <property type="match status" value="1"/>
</dbReference>
<sequence length="375" mass="41067">MNANIWTHVRARIDLRALADNFRLIRNVASNPVPVIKSDAYGHGMPEVAQALFAAGARTMAVGTVGEGVFLKEHLPEADALSLLGPLDEADYRVACERDLLVVAGNEEQLLRLEETAKRRGTAARVALKFETGMGRLGFAPEEAEQLAETLRGLRHIRVGLICSHLSSAELPGQIEYTREQGRRFDRIMRILSGRGIVAPGSLANSGAVLAHPELHYAWQRPGISLYGGNPFHGTDWEEKGRGFRQVMEVSTRLLEVRTLRAGQAVSYGATYVASGDMRVGIVGTGYADNYPRGLSGKGWMLLHGRRVPVLGRVCMQMTAVDLSHVPEARVGDRVFLLGGGGPEHISADEMADWWGSVSYEVFCLLGKNPREYVR</sequence>
<feature type="active site" description="Proton acceptor; specific for D-alanine" evidence="4">
    <location>
        <position position="37"/>
    </location>
</feature>
<dbReference type="SUPFAM" id="SSF51419">
    <property type="entry name" value="PLP-binding barrel"/>
    <property type="match status" value="1"/>
</dbReference>
<gene>
    <name evidence="8" type="ORF">AXF15_03605</name>
</gene>
<dbReference type="Gene3D" id="2.40.37.10">
    <property type="entry name" value="Lyase, Ornithine Decarboxylase, Chain A, domain 1"/>
    <property type="match status" value="1"/>
</dbReference>
<dbReference type="InterPro" id="IPR000821">
    <property type="entry name" value="Ala_racemase"/>
</dbReference>
<reference evidence="9" key="1">
    <citation type="submission" date="2016-02" db="EMBL/GenBank/DDBJ databases">
        <authorList>
            <person name="Holder M.E."/>
            <person name="Ajami N.J."/>
            <person name="Petrosino J.F."/>
        </authorList>
    </citation>
    <scope>NUCLEOTIDE SEQUENCE [LARGE SCALE GENOMIC DNA]</scope>
    <source>
        <strain evidence="9">DSM 12838</strain>
    </source>
</reference>
<dbReference type="HAMAP" id="MF_01201">
    <property type="entry name" value="Ala_racemase"/>
    <property type="match status" value="1"/>
</dbReference>
<dbReference type="STRING" id="888061.AXF15_03605"/>
<accession>A0A0X8JS30</accession>
<evidence type="ECO:0000259" key="7">
    <source>
        <dbReference type="SMART" id="SM01005"/>
    </source>
</evidence>
<dbReference type="SMART" id="SM01005">
    <property type="entry name" value="Ala_racemase_C"/>
    <property type="match status" value="1"/>
</dbReference>
<dbReference type="InterPro" id="IPR009006">
    <property type="entry name" value="Ala_racemase/Decarboxylase_C"/>
</dbReference>
<dbReference type="UniPathway" id="UPA00042">
    <property type="reaction ID" value="UER00497"/>
</dbReference>
<evidence type="ECO:0000256" key="1">
    <source>
        <dbReference type="ARBA" id="ARBA00001933"/>
    </source>
</evidence>
<evidence type="ECO:0000256" key="4">
    <source>
        <dbReference type="HAMAP-Rule" id="MF_01201"/>
    </source>
</evidence>
<keyword evidence="3 4" id="KW-0413">Isomerase</keyword>
<dbReference type="PANTHER" id="PTHR30511:SF0">
    <property type="entry name" value="ALANINE RACEMASE, CATABOLIC-RELATED"/>
    <property type="match status" value="1"/>
</dbReference>
<evidence type="ECO:0000313" key="8">
    <source>
        <dbReference type="EMBL" id="AMD93992.1"/>
    </source>
</evidence>
<dbReference type="InterPro" id="IPR020622">
    <property type="entry name" value="Ala_racemase_pyridoxalP-BS"/>
</dbReference>
<dbReference type="InterPro" id="IPR001608">
    <property type="entry name" value="Ala_racemase_N"/>
</dbReference>
<dbReference type="PRINTS" id="PR00992">
    <property type="entry name" value="ALARACEMASE"/>
</dbReference>
<comment type="cofactor">
    <cofactor evidence="1 4 5">
        <name>pyridoxal 5'-phosphate</name>
        <dbReference type="ChEBI" id="CHEBI:597326"/>
    </cofactor>
</comment>
<feature type="modified residue" description="N6-(pyridoxal phosphate)lysine" evidence="4 5">
    <location>
        <position position="37"/>
    </location>
</feature>
<dbReference type="AlphaFoldDB" id="A0A0X8JS30"/>
<feature type="binding site" evidence="4 6">
    <location>
        <position position="136"/>
    </location>
    <ligand>
        <name>substrate</name>
    </ligand>
</feature>